<dbReference type="InterPro" id="IPR006279">
    <property type="entry name" value="SoxD"/>
</dbReference>
<dbReference type="NCBIfam" id="TIGR01374">
    <property type="entry name" value="soxD"/>
    <property type="match status" value="1"/>
</dbReference>
<dbReference type="KEGG" id="pmui:G4G71_03530"/>
<reference evidence="2 3" key="1">
    <citation type="submission" date="2020-02" db="EMBL/GenBank/DDBJ databases">
        <title>Complete genome sequence of Pseudomonas multiresinivorans ORNL1.</title>
        <authorList>
            <person name="Podar M."/>
        </authorList>
    </citation>
    <scope>NUCLEOTIDE SEQUENCE [LARGE SCALE GENOMIC DNA]</scope>
    <source>
        <strain evidence="3">populi</strain>
    </source>
</reference>
<sequence>MLNIFCPHCGELRSEEEFHAKGQAHIPRPLDPAACTDAEWGDYMFFRDNPRGIHHELWVHAAGCRQYFNVTRHTVTYEILETYKIGEKPSVTAADADTEKQAAVQPAVEKA</sequence>
<dbReference type="GO" id="GO:0046653">
    <property type="term" value="P:tetrahydrofolate metabolic process"/>
    <property type="evidence" value="ECO:0007669"/>
    <property type="project" value="InterPro"/>
</dbReference>
<name>A0A7Z3BHH9_9PSED</name>
<evidence type="ECO:0000313" key="3">
    <source>
        <dbReference type="Proteomes" id="UP000502549"/>
    </source>
</evidence>
<accession>A0A7Z3BHH9</accession>
<dbReference type="Pfam" id="PF04267">
    <property type="entry name" value="SoxD"/>
    <property type="match status" value="1"/>
</dbReference>
<evidence type="ECO:0000256" key="1">
    <source>
        <dbReference type="SAM" id="MobiDB-lite"/>
    </source>
</evidence>
<evidence type="ECO:0000313" key="2">
    <source>
        <dbReference type="EMBL" id="QJP06996.1"/>
    </source>
</evidence>
<dbReference type="RefSeq" id="WP_045214064.1">
    <property type="nucleotide sequence ID" value="NZ_CP048833.1"/>
</dbReference>
<feature type="region of interest" description="Disordered" evidence="1">
    <location>
        <begin position="91"/>
        <end position="111"/>
    </location>
</feature>
<protein>
    <submittedName>
        <fullName evidence="2">Sarcosine oxidase subunit delta</fullName>
    </submittedName>
</protein>
<dbReference type="AlphaFoldDB" id="A0A7Z3BHH9"/>
<dbReference type="EMBL" id="CP048833">
    <property type="protein sequence ID" value="QJP06996.1"/>
    <property type="molecule type" value="Genomic_DNA"/>
</dbReference>
<dbReference type="GO" id="GO:0008115">
    <property type="term" value="F:sarcosine oxidase activity"/>
    <property type="evidence" value="ECO:0007669"/>
    <property type="project" value="InterPro"/>
</dbReference>
<gene>
    <name evidence="2" type="ORF">G4G71_03530</name>
</gene>
<dbReference type="Proteomes" id="UP000502549">
    <property type="component" value="Chromosome"/>
</dbReference>
<proteinExistence type="predicted"/>
<dbReference type="InterPro" id="IPR038561">
    <property type="entry name" value="SoxD_sf"/>
</dbReference>
<dbReference type="Gene3D" id="3.30.2270.10">
    <property type="entry name" value="Folate-binding superfamily"/>
    <property type="match status" value="1"/>
</dbReference>
<keyword evidence="3" id="KW-1185">Reference proteome</keyword>
<organism evidence="2 3">
    <name type="scientific">Pseudomonas multiresinivorans</name>
    <dbReference type="NCBI Taxonomy" id="95301"/>
    <lineage>
        <taxon>Bacteria</taxon>
        <taxon>Pseudomonadati</taxon>
        <taxon>Pseudomonadota</taxon>
        <taxon>Gammaproteobacteria</taxon>
        <taxon>Pseudomonadales</taxon>
        <taxon>Pseudomonadaceae</taxon>
        <taxon>Pseudomonas</taxon>
    </lineage>
</organism>